<dbReference type="PROSITE" id="PS00211">
    <property type="entry name" value="ABC_TRANSPORTER_1"/>
    <property type="match status" value="1"/>
</dbReference>
<organism evidence="9 10">
    <name type="scientific">Rubrivivax albus</name>
    <dbReference type="NCBI Taxonomy" id="2499835"/>
    <lineage>
        <taxon>Bacteria</taxon>
        <taxon>Pseudomonadati</taxon>
        <taxon>Pseudomonadota</taxon>
        <taxon>Betaproteobacteria</taxon>
        <taxon>Burkholderiales</taxon>
        <taxon>Sphaerotilaceae</taxon>
        <taxon>Rubrivivax</taxon>
    </lineage>
</organism>
<evidence type="ECO:0000256" key="5">
    <source>
        <dbReference type="ARBA" id="ARBA00022989"/>
    </source>
</evidence>
<evidence type="ECO:0000259" key="8">
    <source>
        <dbReference type="PROSITE" id="PS50893"/>
    </source>
</evidence>
<evidence type="ECO:0000256" key="1">
    <source>
        <dbReference type="ARBA" id="ARBA00022448"/>
    </source>
</evidence>
<dbReference type="PROSITE" id="PS50893">
    <property type="entry name" value="ABC_TRANSPORTER_2"/>
    <property type="match status" value="1"/>
</dbReference>
<dbReference type="InterPro" id="IPR017871">
    <property type="entry name" value="ABC_transporter-like_CS"/>
</dbReference>
<dbReference type="InterPro" id="IPR003439">
    <property type="entry name" value="ABC_transporter-like_ATP-bd"/>
</dbReference>
<dbReference type="InterPro" id="IPR017911">
    <property type="entry name" value="MacB-like_ATP-bd"/>
</dbReference>
<dbReference type="FunFam" id="3.40.50.300:FF:000032">
    <property type="entry name" value="Export ABC transporter ATP-binding protein"/>
    <property type="match status" value="1"/>
</dbReference>
<dbReference type="InterPro" id="IPR027417">
    <property type="entry name" value="P-loop_NTPase"/>
</dbReference>
<evidence type="ECO:0000256" key="3">
    <source>
        <dbReference type="ARBA" id="ARBA00022741"/>
    </source>
</evidence>
<protein>
    <submittedName>
        <fullName evidence="9">ABC transporter ATP-binding protein</fullName>
    </submittedName>
</protein>
<evidence type="ECO:0000256" key="2">
    <source>
        <dbReference type="ARBA" id="ARBA00022475"/>
    </source>
</evidence>
<reference evidence="9 10" key="1">
    <citation type="submission" date="2019-01" db="EMBL/GenBank/DDBJ databases">
        <authorList>
            <person name="Chen W.-M."/>
        </authorList>
    </citation>
    <scope>NUCLEOTIDE SEQUENCE [LARGE SCALE GENOMIC DNA]</scope>
    <source>
        <strain evidence="9 10">ICH-3</strain>
    </source>
</reference>
<dbReference type="AlphaFoldDB" id="A0A3S2VZ59"/>
<keyword evidence="3" id="KW-0547">Nucleotide-binding</keyword>
<dbReference type="SUPFAM" id="SSF52540">
    <property type="entry name" value="P-loop containing nucleoside triphosphate hydrolases"/>
    <property type="match status" value="1"/>
</dbReference>
<dbReference type="SMART" id="SM00382">
    <property type="entry name" value="AAA"/>
    <property type="match status" value="1"/>
</dbReference>
<keyword evidence="6" id="KW-0046">Antibiotic resistance</keyword>
<dbReference type="Gene3D" id="3.40.50.300">
    <property type="entry name" value="P-loop containing nucleotide triphosphate hydrolases"/>
    <property type="match status" value="1"/>
</dbReference>
<evidence type="ECO:0000256" key="6">
    <source>
        <dbReference type="ARBA" id="ARBA00023251"/>
    </source>
</evidence>
<evidence type="ECO:0000256" key="4">
    <source>
        <dbReference type="ARBA" id="ARBA00022840"/>
    </source>
</evidence>
<keyword evidence="5" id="KW-1133">Transmembrane helix</keyword>
<dbReference type="GO" id="GO:0046677">
    <property type="term" value="P:response to antibiotic"/>
    <property type="evidence" value="ECO:0007669"/>
    <property type="project" value="UniProtKB-KW"/>
</dbReference>
<dbReference type="PANTHER" id="PTHR24220">
    <property type="entry name" value="IMPORT ATP-BINDING PROTEIN"/>
    <property type="match status" value="1"/>
</dbReference>
<dbReference type="GO" id="GO:0016887">
    <property type="term" value="F:ATP hydrolysis activity"/>
    <property type="evidence" value="ECO:0007669"/>
    <property type="project" value="InterPro"/>
</dbReference>
<keyword evidence="4 9" id="KW-0067">ATP-binding</keyword>
<feature type="domain" description="ABC transporter" evidence="8">
    <location>
        <begin position="49"/>
        <end position="275"/>
    </location>
</feature>
<dbReference type="EMBL" id="SACT01000001">
    <property type="protein sequence ID" value="RVT53706.1"/>
    <property type="molecule type" value="Genomic_DNA"/>
</dbReference>
<dbReference type="CDD" id="cd03255">
    <property type="entry name" value="ABC_MJ0796_LolCDE_FtsE"/>
    <property type="match status" value="1"/>
</dbReference>
<keyword evidence="10" id="KW-1185">Reference proteome</keyword>
<dbReference type="GO" id="GO:0022857">
    <property type="term" value="F:transmembrane transporter activity"/>
    <property type="evidence" value="ECO:0007669"/>
    <property type="project" value="TreeGrafter"/>
</dbReference>
<comment type="similarity">
    <text evidence="7">Belongs to the ABC transporter superfamily. Macrolide exporter (TC 3.A.1.122) family.</text>
</comment>
<dbReference type="GO" id="GO:0005886">
    <property type="term" value="C:plasma membrane"/>
    <property type="evidence" value="ECO:0007669"/>
    <property type="project" value="TreeGrafter"/>
</dbReference>
<keyword evidence="5" id="KW-0472">Membrane</keyword>
<evidence type="ECO:0000313" key="9">
    <source>
        <dbReference type="EMBL" id="RVT53706.1"/>
    </source>
</evidence>
<keyword evidence="2" id="KW-1003">Cell membrane</keyword>
<dbReference type="PANTHER" id="PTHR24220:SF686">
    <property type="entry name" value="BLL7988 PROTEIN"/>
    <property type="match status" value="1"/>
</dbReference>
<dbReference type="InterPro" id="IPR015854">
    <property type="entry name" value="ABC_transpr_LolD-like"/>
</dbReference>
<keyword evidence="5" id="KW-0812">Transmembrane</keyword>
<sequence>MCGSFQRPLWTSPAAGHVTSLTDLKTTTHRTPRIPPVKPELGSPVLQAHQLRKVYRTGEVDVVALADVSLDVAAGEFIVLLGASGSGKSTLLNILGGLDVPTSGTLQFRDHRLDGAGEAALTAYRREHVGFVFQFYNLIPSLTVRENVALVTDIAHDPMDVDEAVAMVGLAPRADHFPAQLSGGEQQRVAIARAVVKRPDLLLCDEPTGALDVHTGRLVLEVIERVNREIGTTTIVITHNAAIAGMADRVLQLGDGRLVREQRNTAKVSPAELAW</sequence>
<dbReference type="InterPro" id="IPR003593">
    <property type="entry name" value="AAA+_ATPase"/>
</dbReference>
<proteinExistence type="inferred from homology"/>
<accession>A0A3S2VZ59</accession>
<keyword evidence="1" id="KW-0813">Transport</keyword>
<dbReference type="OrthoDB" id="9802264at2"/>
<dbReference type="GO" id="GO:0098796">
    <property type="term" value="C:membrane protein complex"/>
    <property type="evidence" value="ECO:0007669"/>
    <property type="project" value="UniProtKB-ARBA"/>
</dbReference>
<evidence type="ECO:0000256" key="7">
    <source>
        <dbReference type="ARBA" id="ARBA00038388"/>
    </source>
</evidence>
<name>A0A3S2VZ59_9BURK</name>
<dbReference type="GO" id="GO:0005524">
    <property type="term" value="F:ATP binding"/>
    <property type="evidence" value="ECO:0007669"/>
    <property type="project" value="UniProtKB-KW"/>
</dbReference>
<dbReference type="Proteomes" id="UP000288178">
    <property type="component" value="Unassembled WGS sequence"/>
</dbReference>
<comment type="caution">
    <text evidence="9">The sequence shown here is derived from an EMBL/GenBank/DDBJ whole genome shotgun (WGS) entry which is preliminary data.</text>
</comment>
<evidence type="ECO:0000313" key="10">
    <source>
        <dbReference type="Proteomes" id="UP000288178"/>
    </source>
</evidence>
<gene>
    <name evidence="9" type="ORF">ENE75_02095</name>
</gene>
<dbReference type="Pfam" id="PF00005">
    <property type="entry name" value="ABC_tran"/>
    <property type="match status" value="1"/>
</dbReference>